<dbReference type="InterPro" id="IPR001563">
    <property type="entry name" value="Peptidase_S10"/>
</dbReference>
<keyword evidence="2" id="KW-0121">Carboxypeptidase</keyword>
<reference evidence="3 4" key="1">
    <citation type="submission" date="2024-06" db="EMBL/GenBank/DDBJ databases">
        <authorList>
            <person name="Kraege A."/>
            <person name="Thomma B."/>
        </authorList>
    </citation>
    <scope>NUCLEOTIDE SEQUENCE [LARGE SCALE GENOMIC DNA]</scope>
</reference>
<dbReference type="PANTHER" id="PTHR11802:SF201">
    <property type="entry name" value="CARBOXYPEPTIDASE"/>
    <property type="match status" value="1"/>
</dbReference>
<comment type="caution">
    <text evidence="3">The sequence shown here is derived from an EMBL/GenBank/DDBJ whole genome shotgun (WGS) entry which is preliminary data.</text>
</comment>
<evidence type="ECO:0000256" key="2">
    <source>
        <dbReference type="RuleBase" id="RU361156"/>
    </source>
</evidence>
<name>A0ABP1G2S3_9CHLO</name>
<feature type="chain" id="PRO_5045000701" description="Carboxypeptidase" evidence="2">
    <location>
        <begin position="22"/>
        <end position="534"/>
    </location>
</feature>
<dbReference type="InterPro" id="IPR033124">
    <property type="entry name" value="Ser_caboxypep_his_AS"/>
</dbReference>
<evidence type="ECO:0000313" key="3">
    <source>
        <dbReference type="EMBL" id="CAL5224857.1"/>
    </source>
</evidence>
<dbReference type="Proteomes" id="UP001497392">
    <property type="component" value="Unassembled WGS sequence"/>
</dbReference>
<dbReference type="InterPro" id="IPR029058">
    <property type="entry name" value="AB_hydrolase_fold"/>
</dbReference>
<evidence type="ECO:0000313" key="4">
    <source>
        <dbReference type="Proteomes" id="UP001497392"/>
    </source>
</evidence>
<keyword evidence="2" id="KW-0378">Hydrolase</keyword>
<feature type="signal peptide" evidence="2">
    <location>
        <begin position="1"/>
        <end position="21"/>
    </location>
</feature>
<proteinExistence type="inferred from homology"/>
<gene>
    <name evidence="3" type="primary">g7615</name>
    <name evidence="3" type="ORF">VP750_LOCUS6516</name>
</gene>
<keyword evidence="2" id="KW-0732">Signal</keyword>
<dbReference type="EMBL" id="CAXHTA020000011">
    <property type="protein sequence ID" value="CAL5224857.1"/>
    <property type="molecule type" value="Genomic_DNA"/>
</dbReference>
<accession>A0ABP1G2S3</accession>
<dbReference type="EC" id="3.4.16.-" evidence="2"/>
<dbReference type="PROSITE" id="PS00131">
    <property type="entry name" value="CARBOXYPEPT_SER_SER"/>
    <property type="match status" value="1"/>
</dbReference>
<dbReference type="PROSITE" id="PS00560">
    <property type="entry name" value="CARBOXYPEPT_SER_HIS"/>
    <property type="match status" value="1"/>
</dbReference>
<dbReference type="SUPFAM" id="SSF53474">
    <property type="entry name" value="alpha/beta-Hydrolases"/>
    <property type="match status" value="1"/>
</dbReference>
<dbReference type="Gene3D" id="3.40.50.1820">
    <property type="entry name" value="alpha/beta hydrolase"/>
    <property type="match status" value="1"/>
</dbReference>
<dbReference type="Pfam" id="PF00450">
    <property type="entry name" value="Peptidase_S10"/>
    <property type="match status" value="1"/>
</dbReference>
<dbReference type="InterPro" id="IPR018202">
    <property type="entry name" value="Ser_caboxypep_ser_AS"/>
</dbReference>
<dbReference type="Gene3D" id="3.40.50.11320">
    <property type="match status" value="1"/>
</dbReference>
<comment type="similarity">
    <text evidence="1 2">Belongs to the peptidase S10 family.</text>
</comment>
<keyword evidence="2" id="KW-0645">Protease</keyword>
<dbReference type="Gene3D" id="6.10.250.940">
    <property type="match status" value="1"/>
</dbReference>
<organism evidence="3 4">
    <name type="scientific">Coccomyxa viridis</name>
    <dbReference type="NCBI Taxonomy" id="1274662"/>
    <lineage>
        <taxon>Eukaryota</taxon>
        <taxon>Viridiplantae</taxon>
        <taxon>Chlorophyta</taxon>
        <taxon>core chlorophytes</taxon>
        <taxon>Trebouxiophyceae</taxon>
        <taxon>Trebouxiophyceae incertae sedis</taxon>
        <taxon>Coccomyxaceae</taxon>
        <taxon>Coccomyxa</taxon>
    </lineage>
</organism>
<protein>
    <recommendedName>
        <fullName evidence="2">Carboxypeptidase</fullName>
        <ecNumber evidence="2">3.4.16.-</ecNumber>
    </recommendedName>
</protein>
<evidence type="ECO:0000256" key="1">
    <source>
        <dbReference type="ARBA" id="ARBA00009431"/>
    </source>
</evidence>
<keyword evidence="4" id="KW-1185">Reference proteome</keyword>
<dbReference type="PRINTS" id="PR00724">
    <property type="entry name" value="CRBOXYPTASEC"/>
</dbReference>
<dbReference type="PANTHER" id="PTHR11802">
    <property type="entry name" value="SERINE PROTEASE FAMILY S10 SERINE CARBOXYPEPTIDASE"/>
    <property type="match status" value="1"/>
</dbReference>
<sequence length="534" mass="58157">MVSLSSAPLAFLALFVAYACAAHTPKSLQSRGSPAYLSRATQVPAAPAPIDEAYTKAAEEDRIDILPGWGKPDFGLFSGYVTVNESAGRTLFYSFAESKKDKESKPLVLWLNGGPGCSSLASGFLSELGPFYPTADGKLQENKYTWTQAANIIFLESPAFVGWSYSNTSSDIIVGDARTANDALKFLQGFMERFPAYQGRPFWIAGESYGGHYVPNLALAVVKFNEVADASDRINIKGFMAGNAWTDPVEDNKGAVDFWYSHALISEDTRDGIFGQCNFSRIGPLQVSARVESENSNKSCNDYLTASQLESGFGNGGVNIYDIFADVCGPDREVAVVRQFARVLGTPSAKAGTNSVVSTASLAAVVSLPTPGAYDPCIDNEVTAYFNRPDVQQAFHANSSGNELPYAWESCSSQILYSRTDLLTSMLPKYKALLDYDLSILVFSGDVDAIVPVTGTRRWLRKLGLPVKLQWRPWKSATGQVGGYYEVYDGLTFATVRDAGHMVPYTQPERALFLFTKWVTKSTSVTPDDSGTFY</sequence>